<evidence type="ECO:0000313" key="1">
    <source>
        <dbReference type="EMBL" id="KKM86431.1"/>
    </source>
</evidence>
<organism evidence="1">
    <name type="scientific">marine sediment metagenome</name>
    <dbReference type="NCBI Taxonomy" id="412755"/>
    <lineage>
        <taxon>unclassified sequences</taxon>
        <taxon>metagenomes</taxon>
        <taxon>ecological metagenomes</taxon>
    </lineage>
</organism>
<accession>A0A0F9LH18</accession>
<comment type="caution">
    <text evidence="1">The sequence shown here is derived from an EMBL/GenBank/DDBJ whole genome shotgun (WGS) entry which is preliminary data.</text>
</comment>
<name>A0A0F9LH18_9ZZZZ</name>
<proteinExistence type="predicted"/>
<sequence length="65" mass="7416">MPTKIDQRCKEVCSYCADYGEEDPLDDVLWYREIDGEWYHGDFVCAASEIREAAGCLLDGRVHDG</sequence>
<dbReference type="AlphaFoldDB" id="A0A0F9LH18"/>
<protein>
    <submittedName>
        <fullName evidence="1">Uncharacterized protein</fullName>
    </submittedName>
</protein>
<gene>
    <name evidence="1" type="ORF">LCGC14_1279100</name>
</gene>
<reference evidence="1" key="1">
    <citation type="journal article" date="2015" name="Nature">
        <title>Complex archaea that bridge the gap between prokaryotes and eukaryotes.</title>
        <authorList>
            <person name="Spang A."/>
            <person name="Saw J.H."/>
            <person name="Jorgensen S.L."/>
            <person name="Zaremba-Niedzwiedzka K."/>
            <person name="Martijn J."/>
            <person name="Lind A.E."/>
            <person name="van Eijk R."/>
            <person name="Schleper C."/>
            <person name="Guy L."/>
            <person name="Ettema T.J."/>
        </authorList>
    </citation>
    <scope>NUCLEOTIDE SEQUENCE</scope>
</reference>
<dbReference type="EMBL" id="LAZR01007258">
    <property type="protein sequence ID" value="KKM86431.1"/>
    <property type="molecule type" value="Genomic_DNA"/>
</dbReference>